<dbReference type="EMBL" id="CAJGYM010000004">
    <property type="protein sequence ID" value="CAD6186315.1"/>
    <property type="molecule type" value="Genomic_DNA"/>
</dbReference>
<reference evidence="2" key="1">
    <citation type="submission" date="2020-10" db="EMBL/GenBank/DDBJ databases">
        <authorList>
            <person name="Kikuchi T."/>
        </authorList>
    </citation>
    <scope>NUCLEOTIDE SEQUENCE</scope>
    <source>
        <strain evidence="2">NKZ352</strain>
    </source>
</reference>
<accession>A0A8S1GRT6</accession>
<proteinExistence type="predicted"/>
<dbReference type="SUPFAM" id="SSF49879">
    <property type="entry name" value="SMAD/FHA domain"/>
    <property type="match status" value="1"/>
</dbReference>
<evidence type="ECO:0000313" key="2">
    <source>
        <dbReference type="EMBL" id="CAD6186315.1"/>
    </source>
</evidence>
<dbReference type="CDD" id="cd22674">
    <property type="entry name" value="FHA_PPP1R8"/>
    <property type="match status" value="1"/>
</dbReference>
<protein>
    <recommendedName>
        <fullName evidence="1">FHA domain-containing protein</fullName>
    </recommendedName>
</protein>
<feature type="domain" description="FHA" evidence="1">
    <location>
        <begin position="48"/>
        <end position="100"/>
    </location>
</feature>
<name>A0A8S1GRT6_9PELO</name>
<evidence type="ECO:0000313" key="3">
    <source>
        <dbReference type="Proteomes" id="UP000835052"/>
    </source>
</evidence>
<dbReference type="Pfam" id="PF00498">
    <property type="entry name" value="FHA"/>
    <property type="match status" value="1"/>
</dbReference>
<comment type="caution">
    <text evidence="2">The sequence shown here is derived from an EMBL/GenBank/DDBJ whole genome shotgun (WGS) entry which is preliminary data.</text>
</comment>
<dbReference type="SMART" id="SM00240">
    <property type="entry name" value="FHA"/>
    <property type="match status" value="1"/>
</dbReference>
<dbReference type="Gene3D" id="6.10.250.1290">
    <property type="match status" value="1"/>
</dbReference>
<dbReference type="InterPro" id="IPR000253">
    <property type="entry name" value="FHA_dom"/>
</dbReference>
<dbReference type="Gene3D" id="2.60.200.20">
    <property type="match status" value="1"/>
</dbReference>
<dbReference type="Proteomes" id="UP000835052">
    <property type="component" value="Unassembled WGS sequence"/>
</dbReference>
<dbReference type="FunFam" id="2.60.200.20:FF:000019">
    <property type="entry name" value="Nuclear inhibitor of protein phosphatase"/>
    <property type="match status" value="1"/>
</dbReference>
<keyword evidence="3" id="KW-1185">Reference proteome</keyword>
<dbReference type="AlphaFoldDB" id="A0A8S1GRT6"/>
<dbReference type="OrthoDB" id="4096268at2759"/>
<gene>
    <name evidence="2" type="ORF">CAUJ_LOCUS2234</name>
</gene>
<dbReference type="InterPro" id="IPR008984">
    <property type="entry name" value="SMAD_FHA_dom_sf"/>
</dbReference>
<organism evidence="2 3">
    <name type="scientific">Caenorhabditis auriculariae</name>
    <dbReference type="NCBI Taxonomy" id="2777116"/>
    <lineage>
        <taxon>Eukaryota</taxon>
        <taxon>Metazoa</taxon>
        <taxon>Ecdysozoa</taxon>
        <taxon>Nematoda</taxon>
        <taxon>Chromadorea</taxon>
        <taxon>Rhabditida</taxon>
        <taxon>Rhabditina</taxon>
        <taxon>Rhabditomorpha</taxon>
        <taxon>Rhabditoidea</taxon>
        <taxon>Rhabditidae</taxon>
        <taxon>Peloderinae</taxon>
        <taxon>Caenorhabditis</taxon>
    </lineage>
</organism>
<sequence>MSSEKIEDEKDKFPIPKWAVTPTTGAHLDVYKGSQLIQKLMIDEKHAYYFGRNNKQVDFAVEHASCSRVHALLLYHGVLKRFALVDMESSHGTFIGNVRISPLTVVFIDIGSQFQLGASTRKYAVRLKPEDGSAEGPEDESGLPCITDERLDHLTEYNTAQNRRIPQLPISVEEARRKKRPRGNVVFLDAEDIINPEDVDPSVGRFRNLVTSAIISNNPLGKRRGDERISNKNEPQRKVIRPSREVLTQPLSSTFGLAPLNAAPDLDLYGKSLPQPGDHQVLTVDFDDSKAYHKKKYAKEAWPGRKPTGVF</sequence>
<evidence type="ECO:0000259" key="1">
    <source>
        <dbReference type="PROSITE" id="PS50006"/>
    </source>
</evidence>
<dbReference type="InterPro" id="IPR050923">
    <property type="entry name" value="Cell_Proc_Reg/RNA_Proc"/>
</dbReference>
<dbReference type="PROSITE" id="PS50006">
    <property type="entry name" value="FHA_DOMAIN"/>
    <property type="match status" value="1"/>
</dbReference>
<dbReference type="PANTHER" id="PTHR23308">
    <property type="entry name" value="NUCLEAR INHIBITOR OF PROTEIN PHOSPHATASE-1"/>
    <property type="match status" value="1"/>
</dbReference>